<dbReference type="GO" id="GO:0003676">
    <property type="term" value="F:nucleic acid binding"/>
    <property type="evidence" value="ECO:0007669"/>
    <property type="project" value="InterPro"/>
</dbReference>
<keyword evidence="4" id="KW-1185">Reference proteome</keyword>
<dbReference type="Gene3D" id="1.10.720.30">
    <property type="entry name" value="SAP domain"/>
    <property type="match status" value="1"/>
</dbReference>
<dbReference type="CDD" id="cd12432">
    <property type="entry name" value="RRM_ACINU"/>
    <property type="match status" value="1"/>
</dbReference>
<name>A0A2T3AUE4_AMORE</name>
<dbReference type="AlphaFoldDB" id="A0A2T3AUE4"/>
<feature type="region of interest" description="Disordered" evidence="1">
    <location>
        <begin position="442"/>
        <end position="494"/>
    </location>
</feature>
<dbReference type="OrthoDB" id="5348404at2759"/>
<sequence length="617" mass="67772">MTDWNKLKVVDLRAELKKRGLAYTGLKPQLVARLAAAVDDGSSESEATVQGDALKLDVAGSTTSPDTISPTQLSTDLTTEPHADAPHTTSDPPPESVDEDVAPQDGSTESLAVETQTKTLPTEPTNATESSQPPAQPGDHESTLSSVEPQEALEDRQKRKRRSETPPVSAADTARKRLRANEETEESEDKLVTTQSDSAWTEKHNAVDEADDNAASTGVAQENGGVEPGPATIDVREEDVVRENVAEAGKRLSTQDESEGSPVRQRDSRFKGLFAASQVVSSLEESIPRDSGYEAGDQPDRVVEPAIHPATSALYIRDFMRPLNTPQLKLHLAALATPSGHDVDPDLVVSFYIDPIRTHAFVLFKNVSAAARVRSALHGSIWPEERNRKPLWVDFIPPDKIDDWIYQEQSTSVGGRSMAKKWEVVYHNVDEDRPIEATLEEANNQPIIRQPSNPGPPRPSEPLSRELDGPPRRPRSMSREPTFRDTNPSTSLSTLDQLFRSTTAKPLLYWQPVPNSLADKRLDAIDYATAKDAADRVTGEINRYTFEDGDVLVDRGPEIFPGIRPPRGYRGPGRGGGSRGGFHSRGGWGGAYDSYRGDPNFRGDRGDRRGSRDDWRY</sequence>
<organism evidence="3 4">
    <name type="scientific">Amorphotheca resinae ATCC 22711</name>
    <dbReference type="NCBI Taxonomy" id="857342"/>
    <lineage>
        <taxon>Eukaryota</taxon>
        <taxon>Fungi</taxon>
        <taxon>Dikarya</taxon>
        <taxon>Ascomycota</taxon>
        <taxon>Pezizomycotina</taxon>
        <taxon>Leotiomycetes</taxon>
        <taxon>Helotiales</taxon>
        <taxon>Amorphothecaceae</taxon>
        <taxon>Amorphotheca</taxon>
    </lineage>
</organism>
<gene>
    <name evidence="3" type="ORF">M430DRAFT_36455</name>
</gene>
<dbReference type="InterPro" id="IPR034257">
    <property type="entry name" value="Acinus_RRM"/>
</dbReference>
<feature type="region of interest" description="Disordered" evidence="1">
    <location>
        <begin position="247"/>
        <end position="268"/>
    </location>
</feature>
<feature type="compositionally biased region" description="Basic and acidic residues" evidence="1">
    <location>
        <begin position="463"/>
        <end position="483"/>
    </location>
</feature>
<feature type="compositionally biased region" description="Polar residues" evidence="1">
    <location>
        <begin position="484"/>
        <end position="494"/>
    </location>
</feature>
<reference evidence="3 4" key="1">
    <citation type="journal article" date="2018" name="New Phytol.">
        <title>Comparative genomics and transcriptomics depict ericoid mycorrhizal fungi as versatile saprotrophs and plant mutualists.</title>
        <authorList>
            <person name="Martino E."/>
            <person name="Morin E."/>
            <person name="Grelet G.A."/>
            <person name="Kuo A."/>
            <person name="Kohler A."/>
            <person name="Daghino S."/>
            <person name="Barry K.W."/>
            <person name="Cichocki N."/>
            <person name="Clum A."/>
            <person name="Dockter R.B."/>
            <person name="Hainaut M."/>
            <person name="Kuo R.C."/>
            <person name="LaButti K."/>
            <person name="Lindahl B.D."/>
            <person name="Lindquist E.A."/>
            <person name="Lipzen A."/>
            <person name="Khouja H.R."/>
            <person name="Magnuson J."/>
            <person name="Murat C."/>
            <person name="Ohm R.A."/>
            <person name="Singer S.W."/>
            <person name="Spatafora J.W."/>
            <person name="Wang M."/>
            <person name="Veneault-Fourrey C."/>
            <person name="Henrissat B."/>
            <person name="Grigoriev I.V."/>
            <person name="Martin F.M."/>
            <person name="Perotto S."/>
        </authorList>
    </citation>
    <scope>NUCLEOTIDE SEQUENCE [LARGE SCALE GENOMIC DNA]</scope>
    <source>
        <strain evidence="3 4">ATCC 22711</strain>
    </source>
</reference>
<dbReference type="STRING" id="857342.A0A2T3AUE4"/>
<dbReference type="SUPFAM" id="SSF68906">
    <property type="entry name" value="SAP domain"/>
    <property type="match status" value="1"/>
</dbReference>
<feature type="domain" description="SAP" evidence="2">
    <location>
        <begin position="4"/>
        <end position="38"/>
    </location>
</feature>
<dbReference type="RefSeq" id="XP_024718272.1">
    <property type="nucleotide sequence ID" value="XM_024866930.1"/>
</dbReference>
<evidence type="ECO:0000259" key="2">
    <source>
        <dbReference type="PROSITE" id="PS50800"/>
    </source>
</evidence>
<feature type="compositionally biased region" description="Basic and acidic residues" evidence="1">
    <location>
        <begin position="595"/>
        <end position="617"/>
    </location>
</feature>
<protein>
    <recommendedName>
        <fullName evidence="2">SAP domain-containing protein</fullName>
    </recommendedName>
</protein>
<proteinExistence type="predicted"/>
<dbReference type="InterPro" id="IPR035979">
    <property type="entry name" value="RBD_domain_sf"/>
</dbReference>
<evidence type="ECO:0000313" key="4">
    <source>
        <dbReference type="Proteomes" id="UP000241818"/>
    </source>
</evidence>
<dbReference type="SUPFAM" id="SSF54928">
    <property type="entry name" value="RNA-binding domain, RBD"/>
    <property type="match status" value="1"/>
</dbReference>
<dbReference type="InterPro" id="IPR032552">
    <property type="entry name" value="RSB_motif"/>
</dbReference>
<dbReference type="PROSITE" id="PS50800">
    <property type="entry name" value="SAP"/>
    <property type="match status" value="1"/>
</dbReference>
<dbReference type="Proteomes" id="UP000241818">
    <property type="component" value="Unassembled WGS sequence"/>
</dbReference>
<dbReference type="InterPro" id="IPR036361">
    <property type="entry name" value="SAP_dom_sf"/>
</dbReference>
<feature type="region of interest" description="Disordered" evidence="1">
    <location>
        <begin position="557"/>
        <end position="617"/>
    </location>
</feature>
<dbReference type="SMART" id="SM00513">
    <property type="entry name" value="SAP"/>
    <property type="match status" value="1"/>
</dbReference>
<dbReference type="InterPro" id="IPR003034">
    <property type="entry name" value="SAP_dom"/>
</dbReference>
<dbReference type="Pfam" id="PF02037">
    <property type="entry name" value="SAP"/>
    <property type="match status" value="1"/>
</dbReference>
<evidence type="ECO:0000313" key="3">
    <source>
        <dbReference type="EMBL" id="PSS12274.1"/>
    </source>
</evidence>
<dbReference type="GeneID" id="36575011"/>
<feature type="compositionally biased region" description="Gly residues" evidence="1">
    <location>
        <begin position="570"/>
        <end position="590"/>
    </location>
</feature>
<dbReference type="PANTHER" id="PTHR47031:SF3">
    <property type="entry name" value="SAP DOMAIN-CONTAINING PROTEIN"/>
    <property type="match status" value="1"/>
</dbReference>
<dbReference type="InParanoid" id="A0A2T3AUE4"/>
<dbReference type="Pfam" id="PF16294">
    <property type="entry name" value="RSB_motif"/>
    <property type="match status" value="1"/>
</dbReference>
<feature type="compositionally biased region" description="Polar residues" evidence="1">
    <location>
        <begin position="105"/>
        <end position="133"/>
    </location>
</feature>
<dbReference type="EMBL" id="KZ679015">
    <property type="protein sequence ID" value="PSS12274.1"/>
    <property type="molecule type" value="Genomic_DNA"/>
</dbReference>
<feature type="compositionally biased region" description="Polar residues" evidence="1">
    <location>
        <begin position="60"/>
        <end position="78"/>
    </location>
</feature>
<feature type="compositionally biased region" description="Basic and acidic residues" evidence="1">
    <location>
        <begin position="173"/>
        <end position="182"/>
    </location>
</feature>
<evidence type="ECO:0000256" key="1">
    <source>
        <dbReference type="SAM" id="MobiDB-lite"/>
    </source>
</evidence>
<feature type="region of interest" description="Disordered" evidence="1">
    <location>
        <begin position="58"/>
        <end position="233"/>
    </location>
</feature>
<dbReference type="PANTHER" id="PTHR47031">
    <property type="entry name" value="SAP DNA-BINDING DOMAIN-CONTAINING PROTEIN"/>
    <property type="match status" value="1"/>
</dbReference>
<accession>A0A2T3AUE4</accession>